<evidence type="ECO:0000256" key="6">
    <source>
        <dbReference type="ARBA" id="ARBA00022833"/>
    </source>
</evidence>
<evidence type="ECO:0000256" key="13">
    <source>
        <dbReference type="RuleBase" id="RU003555"/>
    </source>
</evidence>
<dbReference type="Proteomes" id="UP000034498">
    <property type="component" value="Unassembled WGS sequence"/>
</dbReference>
<dbReference type="GO" id="GO:0008270">
    <property type="term" value="F:zinc ion binding"/>
    <property type="evidence" value="ECO:0007669"/>
    <property type="project" value="UniProtKB-KW"/>
</dbReference>
<dbReference type="AlphaFoldDB" id="A0A0G0MLD8"/>
<dbReference type="GO" id="GO:0140664">
    <property type="term" value="F:ATP-dependent DNA damage sensor activity"/>
    <property type="evidence" value="ECO:0007669"/>
    <property type="project" value="InterPro"/>
</dbReference>
<dbReference type="GO" id="GO:0005829">
    <property type="term" value="C:cytosol"/>
    <property type="evidence" value="ECO:0007669"/>
    <property type="project" value="TreeGrafter"/>
</dbReference>
<dbReference type="EMBL" id="LBUX01000002">
    <property type="protein sequence ID" value="KKQ74544.1"/>
    <property type="molecule type" value="Genomic_DNA"/>
</dbReference>
<dbReference type="Pfam" id="PF13541">
    <property type="entry name" value="ChlI"/>
    <property type="match status" value="1"/>
</dbReference>
<reference evidence="15 16" key="1">
    <citation type="journal article" date="2015" name="Nature">
        <title>rRNA introns, odd ribosomes, and small enigmatic genomes across a large radiation of phyla.</title>
        <authorList>
            <person name="Brown C.T."/>
            <person name="Hug L.A."/>
            <person name="Thomas B.C."/>
            <person name="Sharon I."/>
            <person name="Castelle C.J."/>
            <person name="Singh A."/>
            <person name="Wilkins M.J."/>
            <person name="Williams K.H."/>
            <person name="Banfield J.F."/>
        </authorList>
    </citation>
    <scope>NUCLEOTIDE SEQUENCE [LARGE SCALE GENOMIC DNA]</scope>
</reference>
<keyword evidence="1 11" id="KW-0479">Metal-binding</keyword>
<keyword evidence="4 13" id="KW-0863">Zinc-finger</keyword>
<dbReference type="FunFam" id="3.40.50.300:FF:000050">
    <property type="entry name" value="DNA repair protein RadA"/>
    <property type="match status" value="1"/>
</dbReference>
<keyword evidence="2 11" id="KW-0547">Nucleotide-binding</keyword>
<keyword evidence="6 13" id="KW-0862">Zinc</keyword>
<comment type="function">
    <text evidence="11">Plays a role in repairing double-strand DNA breaks, probably involving stabilizing or processing branched DNA or blocked replication forks.</text>
</comment>
<proteinExistence type="inferred from homology"/>
<dbReference type="InterPro" id="IPR004504">
    <property type="entry name" value="DNA_repair_RadA"/>
</dbReference>
<dbReference type="NCBIfam" id="TIGR00416">
    <property type="entry name" value="sms"/>
    <property type="match status" value="1"/>
</dbReference>
<dbReference type="InterPro" id="IPR003593">
    <property type="entry name" value="AAA+_ATPase"/>
</dbReference>
<dbReference type="PANTHER" id="PTHR32472">
    <property type="entry name" value="DNA REPAIR PROTEIN RADA"/>
    <property type="match status" value="1"/>
</dbReference>
<sequence>MKSNLVFICSECSEEYLKWQGKCDTCGAWNTLKEFKTNIDQKYRTSLNANIETQILPILTIKNKNFHRIITKISEFDRALGGGIVPGSIILLGGDPGIGKSTLLLQVATNLKKVLYVCAEESPQQIKMRYDRLNLKASNLDLFPEINLNNIIETASKNLPELLIIDSIQTIYSQDFPSTPGSIVQVRECALRLQQFAKTSNIPVILVGHVTKEGSVAGPRMLEHLVDVVLYLEGEHFQNNRILRSAKNRFGATEEIGIFEMSEEGMKEVKNPSKLFLHDRLKDVPGGVVTATIEGTRSLLVEIQALTATTIFGYPQRRAAGFDLNRLQLLIAVLQKRANLNLSNQDVFINVVGGVKIKEPAVDLAVALAVAGALKNKPINSKLCAFGEVGLSGEIRKVSFETKRIAEAKRLGFSIFPKGKNINEVIRSYCV</sequence>
<dbReference type="InterPro" id="IPR020588">
    <property type="entry name" value="RecA_ATP-bd"/>
</dbReference>
<evidence type="ECO:0000256" key="5">
    <source>
        <dbReference type="ARBA" id="ARBA00022801"/>
    </source>
</evidence>
<keyword evidence="10 11" id="KW-0234">DNA repair</keyword>
<feature type="domain" description="RecA family profile 1" evidence="14">
    <location>
        <begin position="65"/>
        <end position="210"/>
    </location>
</feature>
<dbReference type="GO" id="GO:0016787">
    <property type="term" value="F:hydrolase activity"/>
    <property type="evidence" value="ECO:0007669"/>
    <property type="project" value="UniProtKB-KW"/>
</dbReference>
<dbReference type="InterPro" id="IPR020568">
    <property type="entry name" value="Ribosomal_Su5_D2-typ_SF"/>
</dbReference>
<dbReference type="HAMAP" id="MF_01498">
    <property type="entry name" value="RadA_bact"/>
    <property type="match status" value="1"/>
</dbReference>
<keyword evidence="7 11" id="KW-0067">ATP-binding</keyword>
<comment type="similarity">
    <text evidence="11 13">Belongs to the RecA family. RadA subfamily.</text>
</comment>
<evidence type="ECO:0000256" key="8">
    <source>
        <dbReference type="ARBA" id="ARBA00023016"/>
    </source>
</evidence>
<dbReference type="GO" id="GO:0000725">
    <property type="term" value="P:recombinational repair"/>
    <property type="evidence" value="ECO:0007669"/>
    <property type="project" value="UniProtKB-UniRule"/>
</dbReference>
<feature type="region of interest" description="Lon-protease-like" evidence="11">
    <location>
        <begin position="346"/>
        <end position="431"/>
    </location>
</feature>
<evidence type="ECO:0000313" key="16">
    <source>
        <dbReference type="Proteomes" id="UP000034498"/>
    </source>
</evidence>
<evidence type="ECO:0000256" key="3">
    <source>
        <dbReference type="ARBA" id="ARBA00022763"/>
    </source>
</evidence>
<evidence type="ECO:0000256" key="9">
    <source>
        <dbReference type="ARBA" id="ARBA00023125"/>
    </source>
</evidence>
<evidence type="ECO:0000256" key="1">
    <source>
        <dbReference type="ARBA" id="ARBA00022723"/>
    </source>
</evidence>
<feature type="binding site" evidence="11">
    <location>
        <begin position="94"/>
        <end position="101"/>
    </location>
    <ligand>
        <name>ATP</name>
        <dbReference type="ChEBI" id="CHEBI:30616"/>
    </ligand>
</feature>
<dbReference type="InterPro" id="IPR014721">
    <property type="entry name" value="Ribsml_uS5_D2-typ_fold_subgr"/>
</dbReference>
<keyword evidence="8 11" id="KW-0346">Stress response</keyword>
<comment type="domain">
    <text evidence="11">The middle region has homology to RecA with ATPase motifs including the RadA KNRFG motif, while the C-terminus is homologous to Lon protease.</text>
</comment>
<dbReference type="Gene3D" id="3.30.230.10">
    <property type="match status" value="1"/>
</dbReference>
<dbReference type="PANTHER" id="PTHR32472:SF10">
    <property type="entry name" value="DNA REPAIR PROTEIN RADA-LIKE PROTEIN"/>
    <property type="match status" value="1"/>
</dbReference>
<protein>
    <recommendedName>
        <fullName evidence="11 12">DNA repair protein RadA</fullName>
    </recommendedName>
</protein>
<dbReference type="Pfam" id="PF13481">
    <property type="entry name" value="AAA_25"/>
    <property type="match status" value="1"/>
</dbReference>
<comment type="function">
    <text evidence="13">DNA-dependent ATPase involved in processing of recombination intermediates, plays a role in repairing DNA breaks. Stimulates the branch migration of RecA-mediated strand transfer reactions, allowing the 3' invading strand to extend heteroduplex DNA faster. Binds ssDNA in the presence of ADP but not other nucleotides, has ATPase activity that is stimulated by ssDNA and various branched DNA structures, but inhibited by SSB. Does not have RecA's homology-searching function.</text>
</comment>
<dbReference type="Pfam" id="PF18073">
    <property type="entry name" value="Zn_ribbon_LapB"/>
    <property type="match status" value="1"/>
</dbReference>
<dbReference type="PROSITE" id="PS50162">
    <property type="entry name" value="RECA_2"/>
    <property type="match status" value="1"/>
</dbReference>
<dbReference type="GO" id="GO:0003684">
    <property type="term" value="F:damaged DNA binding"/>
    <property type="evidence" value="ECO:0007669"/>
    <property type="project" value="InterPro"/>
</dbReference>
<evidence type="ECO:0000259" key="14">
    <source>
        <dbReference type="PROSITE" id="PS50162"/>
    </source>
</evidence>
<name>A0A0G0MLD8_9BACT</name>
<dbReference type="InterPro" id="IPR041166">
    <property type="entry name" value="Rubredoxin_2"/>
</dbReference>
<dbReference type="Gene3D" id="3.40.50.300">
    <property type="entry name" value="P-loop containing nucleotide triphosphate hydrolases"/>
    <property type="match status" value="1"/>
</dbReference>
<dbReference type="SUPFAM" id="SSF52540">
    <property type="entry name" value="P-loop containing nucleoside triphosphate hydrolases"/>
    <property type="match status" value="1"/>
</dbReference>
<feature type="short sequence motif" description="RadA KNRFG motif" evidence="11">
    <location>
        <begin position="247"/>
        <end position="251"/>
    </location>
</feature>
<dbReference type="STRING" id="1618336.US94_C0002G0004"/>
<dbReference type="PRINTS" id="PR01874">
    <property type="entry name" value="DNAREPAIRADA"/>
</dbReference>
<evidence type="ECO:0000256" key="10">
    <source>
        <dbReference type="ARBA" id="ARBA00023204"/>
    </source>
</evidence>
<dbReference type="CDD" id="cd01121">
    <property type="entry name" value="RadA_SMS_N"/>
    <property type="match status" value="1"/>
</dbReference>
<evidence type="ECO:0000256" key="11">
    <source>
        <dbReference type="HAMAP-Rule" id="MF_01498"/>
    </source>
</evidence>
<evidence type="ECO:0000256" key="12">
    <source>
        <dbReference type="NCBIfam" id="TIGR00416"/>
    </source>
</evidence>
<dbReference type="InterPro" id="IPR027417">
    <property type="entry name" value="P-loop_NTPase"/>
</dbReference>
<keyword evidence="5" id="KW-0378">Hydrolase</keyword>
<evidence type="ECO:0000313" key="15">
    <source>
        <dbReference type="EMBL" id="KKQ74544.1"/>
    </source>
</evidence>
<dbReference type="GO" id="GO:0005524">
    <property type="term" value="F:ATP binding"/>
    <property type="evidence" value="ECO:0007669"/>
    <property type="project" value="UniProtKB-UniRule"/>
</dbReference>
<dbReference type="SMART" id="SM00382">
    <property type="entry name" value="AAA"/>
    <property type="match status" value="1"/>
</dbReference>
<organism evidence="15 16">
    <name type="scientific">Berkelbacteria bacterium GW2011_GWB1_38_5</name>
    <dbReference type="NCBI Taxonomy" id="1618336"/>
    <lineage>
        <taxon>Bacteria</taxon>
        <taxon>Candidatus Berkelbacteria</taxon>
    </lineage>
</organism>
<evidence type="ECO:0000256" key="2">
    <source>
        <dbReference type="ARBA" id="ARBA00022741"/>
    </source>
</evidence>
<gene>
    <name evidence="11" type="primary">radA</name>
    <name evidence="15" type="ORF">US94_C0002G0004</name>
</gene>
<keyword evidence="9 11" id="KW-0238">DNA-binding</keyword>
<dbReference type="SUPFAM" id="SSF54211">
    <property type="entry name" value="Ribosomal protein S5 domain 2-like"/>
    <property type="match status" value="1"/>
</dbReference>
<comment type="caution">
    <text evidence="15">The sequence shown here is derived from an EMBL/GenBank/DDBJ whole genome shotgun (WGS) entry which is preliminary data.</text>
</comment>
<evidence type="ECO:0000256" key="4">
    <source>
        <dbReference type="ARBA" id="ARBA00022771"/>
    </source>
</evidence>
<evidence type="ECO:0000256" key="7">
    <source>
        <dbReference type="ARBA" id="ARBA00022840"/>
    </source>
</evidence>
<dbReference type="PATRIC" id="fig|1618336.3.peg.86"/>
<accession>A0A0G0MLD8</accession>
<keyword evidence="3 11" id="KW-0227">DNA damage</keyword>